<evidence type="ECO:0000256" key="1">
    <source>
        <dbReference type="ARBA" id="ARBA00006217"/>
    </source>
</evidence>
<dbReference type="STRING" id="68570.DC74_789"/>
<evidence type="ECO:0000313" key="10">
    <source>
        <dbReference type="EMBL" id="GCB88928.1"/>
    </source>
</evidence>
<comment type="caution">
    <text evidence="10">The sequence shown here is derived from an EMBL/GenBank/DDBJ whole genome shotgun (WGS) entry which is preliminary data.</text>
</comment>
<evidence type="ECO:0000256" key="8">
    <source>
        <dbReference type="PIRSR" id="PIRSR601765-1"/>
    </source>
</evidence>
<sequence>MRTLIHSARTLSPAPADSRAVDDRTADGRAAVEAPAPGATPRALFITCSDSRVVPTLLTGTAPGELHELRTAGHVVPRYRSDAHCAIAATLEFALGTLQVPDVILCGHTDCTALKALQDDPPPAELPLARNWFTRAAHRPGPDHDHRSTGGGHTPEQRHLLAQLHHLRTYPCVSRRLATRRLRVHAWQYDDRSGQTLGWDAASRTFRPLRPALPAALASTA</sequence>
<dbReference type="InterPro" id="IPR015892">
    <property type="entry name" value="Carbonic_anhydrase_CS"/>
</dbReference>
<evidence type="ECO:0000313" key="11">
    <source>
        <dbReference type="Proteomes" id="UP000288351"/>
    </source>
</evidence>
<dbReference type="PANTHER" id="PTHR11002">
    <property type="entry name" value="CARBONIC ANHYDRASE"/>
    <property type="match status" value="1"/>
</dbReference>
<feature type="binding site" evidence="8">
    <location>
        <position position="48"/>
    </location>
    <ligand>
        <name>Zn(2+)</name>
        <dbReference type="ChEBI" id="CHEBI:29105"/>
    </ligand>
</feature>
<dbReference type="SMART" id="SM00947">
    <property type="entry name" value="Pro_CA"/>
    <property type="match status" value="1"/>
</dbReference>
<dbReference type="RefSeq" id="WP_016572319.1">
    <property type="nucleotide sequence ID" value="NZ_BHXC01000006.1"/>
</dbReference>
<comment type="cofactor">
    <cofactor evidence="8">
        <name>Zn(2+)</name>
        <dbReference type="ChEBI" id="CHEBI:29105"/>
    </cofactor>
    <text evidence="8">Binds 1 zinc ion per subunit.</text>
</comment>
<evidence type="ECO:0000256" key="3">
    <source>
        <dbReference type="ARBA" id="ARBA00022723"/>
    </source>
</evidence>
<feature type="binding site" evidence="8">
    <location>
        <position position="50"/>
    </location>
    <ligand>
        <name>Zn(2+)</name>
        <dbReference type="ChEBI" id="CHEBI:29105"/>
    </ligand>
</feature>
<dbReference type="SUPFAM" id="SSF53056">
    <property type="entry name" value="beta-carbonic anhydrase, cab"/>
    <property type="match status" value="1"/>
</dbReference>
<dbReference type="PANTHER" id="PTHR11002:SF76">
    <property type="entry name" value="CARBONIC ANHYDRASE"/>
    <property type="match status" value="1"/>
</dbReference>
<evidence type="ECO:0000256" key="6">
    <source>
        <dbReference type="ARBA" id="ARBA00024993"/>
    </source>
</evidence>
<dbReference type="GO" id="GO:0008270">
    <property type="term" value="F:zinc ion binding"/>
    <property type="evidence" value="ECO:0007669"/>
    <property type="project" value="InterPro"/>
</dbReference>
<reference evidence="10 11" key="1">
    <citation type="journal article" date="2019" name="Microbiol. Resour. Announc.">
        <title>Draft Genome Sequence of the Most Traditional epsilon-Poly-l-Lysine Producer, Streptomyces albulus NBRC14147.</title>
        <authorList>
            <person name="Yamanaka K."/>
            <person name="Hamano Y."/>
        </authorList>
    </citation>
    <scope>NUCLEOTIDE SEQUENCE [LARGE SCALE GENOMIC DNA]</scope>
    <source>
        <strain evidence="10 11">NBRC 14147</strain>
    </source>
</reference>
<evidence type="ECO:0000256" key="4">
    <source>
        <dbReference type="ARBA" id="ARBA00022833"/>
    </source>
</evidence>
<keyword evidence="3 8" id="KW-0479">Metal-binding</keyword>
<dbReference type="EC" id="4.2.1.1" evidence="2"/>
<comment type="similarity">
    <text evidence="1">Belongs to the beta-class carbonic anhydrase family.</text>
</comment>
<keyword evidence="5" id="KW-0456">Lyase</keyword>
<comment type="catalytic activity">
    <reaction evidence="7">
        <text>hydrogencarbonate + H(+) = CO2 + H2O</text>
        <dbReference type="Rhea" id="RHEA:10748"/>
        <dbReference type="ChEBI" id="CHEBI:15377"/>
        <dbReference type="ChEBI" id="CHEBI:15378"/>
        <dbReference type="ChEBI" id="CHEBI:16526"/>
        <dbReference type="ChEBI" id="CHEBI:17544"/>
        <dbReference type="EC" id="4.2.1.1"/>
    </reaction>
</comment>
<dbReference type="eggNOG" id="COG0288">
    <property type="taxonomic scope" value="Bacteria"/>
</dbReference>
<dbReference type="AlphaFoldDB" id="A0A059W0E4"/>
<dbReference type="InterPro" id="IPR036874">
    <property type="entry name" value="Carbonic_anhydrase_sf"/>
</dbReference>
<dbReference type="Proteomes" id="UP000288351">
    <property type="component" value="Unassembled WGS sequence"/>
</dbReference>
<proteinExistence type="inferred from homology"/>
<feature type="region of interest" description="Disordered" evidence="9">
    <location>
        <begin position="136"/>
        <end position="155"/>
    </location>
</feature>
<evidence type="ECO:0000256" key="9">
    <source>
        <dbReference type="SAM" id="MobiDB-lite"/>
    </source>
</evidence>
<dbReference type="GO" id="GO:0004089">
    <property type="term" value="F:carbonate dehydratase activity"/>
    <property type="evidence" value="ECO:0007669"/>
    <property type="project" value="UniProtKB-EC"/>
</dbReference>
<accession>A0A059W0E4</accession>
<dbReference type="InterPro" id="IPR001765">
    <property type="entry name" value="Carbonic_anhydrase"/>
</dbReference>
<name>A0A059W0E4_STRNR</name>
<comment type="function">
    <text evidence="6">Catalyzes the reversible hydration of carbon dioxide to form bicarbonate.</text>
</comment>
<dbReference type="Pfam" id="PF00484">
    <property type="entry name" value="Pro_CA"/>
    <property type="match status" value="1"/>
</dbReference>
<protein>
    <recommendedName>
        <fullName evidence="2">carbonic anhydrase</fullName>
        <ecNumber evidence="2">4.2.1.1</ecNumber>
    </recommendedName>
</protein>
<evidence type="ECO:0000256" key="7">
    <source>
        <dbReference type="ARBA" id="ARBA00048348"/>
    </source>
</evidence>
<evidence type="ECO:0000256" key="2">
    <source>
        <dbReference type="ARBA" id="ARBA00012925"/>
    </source>
</evidence>
<dbReference type="Gene3D" id="3.40.1050.10">
    <property type="entry name" value="Carbonic anhydrase"/>
    <property type="match status" value="1"/>
</dbReference>
<evidence type="ECO:0000256" key="5">
    <source>
        <dbReference type="ARBA" id="ARBA00023239"/>
    </source>
</evidence>
<dbReference type="GO" id="GO:0015976">
    <property type="term" value="P:carbon utilization"/>
    <property type="evidence" value="ECO:0007669"/>
    <property type="project" value="InterPro"/>
</dbReference>
<feature type="binding site" evidence="8">
    <location>
        <position position="111"/>
    </location>
    <ligand>
        <name>Zn(2+)</name>
        <dbReference type="ChEBI" id="CHEBI:29105"/>
    </ligand>
</feature>
<feature type="binding site" evidence="8">
    <location>
        <position position="108"/>
    </location>
    <ligand>
        <name>Zn(2+)</name>
        <dbReference type="ChEBI" id="CHEBI:29105"/>
    </ligand>
</feature>
<organism evidence="10 11">
    <name type="scientific">Streptomyces noursei</name>
    <name type="common">Streptomyces albulus</name>
    <dbReference type="NCBI Taxonomy" id="1971"/>
    <lineage>
        <taxon>Bacteria</taxon>
        <taxon>Bacillati</taxon>
        <taxon>Actinomycetota</taxon>
        <taxon>Actinomycetes</taxon>
        <taxon>Kitasatosporales</taxon>
        <taxon>Streptomycetaceae</taxon>
        <taxon>Streptomyces</taxon>
    </lineage>
</organism>
<gene>
    <name evidence="10" type="ORF">SALB_01601</name>
</gene>
<feature type="region of interest" description="Disordered" evidence="9">
    <location>
        <begin position="1"/>
        <end position="35"/>
    </location>
</feature>
<dbReference type="PROSITE" id="PS00704">
    <property type="entry name" value="PROK_CO2_ANHYDRASE_1"/>
    <property type="match status" value="1"/>
</dbReference>
<dbReference type="EMBL" id="BHXC01000006">
    <property type="protein sequence ID" value="GCB88928.1"/>
    <property type="molecule type" value="Genomic_DNA"/>
</dbReference>
<keyword evidence="4 8" id="KW-0862">Zinc</keyword>